<keyword evidence="5 10" id="KW-0067">ATP-binding</keyword>
<keyword evidence="2" id="KW-0963">Cytoplasm</keyword>
<dbReference type="Gene3D" id="3.40.850.10">
    <property type="entry name" value="Kinesin motor domain"/>
    <property type="match status" value="1"/>
</dbReference>
<dbReference type="PANTHER" id="PTHR47969:SF15">
    <property type="entry name" value="CHROMOSOME-ASSOCIATED KINESIN KIF4A-RELATED"/>
    <property type="match status" value="1"/>
</dbReference>
<dbReference type="SUPFAM" id="SSF52540">
    <property type="entry name" value="P-loop containing nucleoside triphosphate hydrolases"/>
    <property type="match status" value="1"/>
</dbReference>
<evidence type="ECO:0000256" key="2">
    <source>
        <dbReference type="ARBA" id="ARBA00022490"/>
    </source>
</evidence>
<evidence type="ECO:0000256" key="10">
    <source>
        <dbReference type="PROSITE-ProRule" id="PRU00283"/>
    </source>
</evidence>
<dbReference type="PANTHER" id="PTHR47969">
    <property type="entry name" value="CHROMOSOME-ASSOCIATED KINESIN KIF4A-RELATED"/>
    <property type="match status" value="1"/>
</dbReference>
<feature type="compositionally biased region" description="Polar residues" evidence="12">
    <location>
        <begin position="909"/>
        <end position="920"/>
    </location>
</feature>
<evidence type="ECO:0000256" key="1">
    <source>
        <dbReference type="ARBA" id="ARBA00004245"/>
    </source>
</evidence>
<dbReference type="PROSITE" id="PS50067">
    <property type="entry name" value="KINESIN_MOTOR_2"/>
    <property type="match status" value="1"/>
</dbReference>
<dbReference type="EMBL" id="CADEPI010000331">
    <property type="protein sequence ID" value="CAB3383937.1"/>
    <property type="molecule type" value="Genomic_DNA"/>
</dbReference>
<dbReference type="Proteomes" id="UP000494165">
    <property type="component" value="Unassembled WGS sequence"/>
</dbReference>
<feature type="region of interest" description="Disordered" evidence="12">
    <location>
        <begin position="887"/>
        <end position="929"/>
    </location>
</feature>
<evidence type="ECO:0000256" key="4">
    <source>
        <dbReference type="ARBA" id="ARBA00022741"/>
    </source>
</evidence>
<dbReference type="Pfam" id="PF00225">
    <property type="entry name" value="Kinesin"/>
    <property type="match status" value="1"/>
</dbReference>
<dbReference type="GO" id="GO:0005875">
    <property type="term" value="C:microtubule associated complex"/>
    <property type="evidence" value="ECO:0007669"/>
    <property type="project" value="TreeGrafter"/>
</dbReference>
<feature type="compositionally biased region" description="Acidic residues" evidence="12">
    <location>
        <begin position="887"/>
        <end position="900"/>
    </location>
</feature>
<dbReference type="GO" id="GO:0007018">
    <property type="term" value="P:microtubule-based movement"/>
    <property type="evidence" value="ECO:0007669"/>
    <property type="project" value="InterPro"/>
</dbReference>
<dbReference type="GO" id="GO:0008017">
    <property type="term" value="F:microtubule binding"/>
    <property type="evidence" value="ECO:0007669"/>
    <property type="project" value="InterPro"/>
</dbReference>
<keyword evidence="15" id="KW-1185">Reference proteome</keyword>
<feature type="region of interest" description="Disordered" evidence="12">
    <location>
        <begin position="997"/>
        <end position="1020"/>
    </location>
</feature>
<evidence type="ECO:0000256" key="5">
    <source>
        <dbReference type="ARBA" id="ARBA00022840"/>
    </source>
</evidence>
<evidence type="ECO:0000256" key="11">
    <source>
        <dbReference type="SAM" id="Coils"/>
    </source>
</evidence>
<feature type="binding site" evidence="10">
    <location>
        <begin position="94"/>
        <end position="101"/>
    </location>
    <ligand>
        <name>ATP</name>
        <dbReference type="ChEBI" id="CHEBI:30616"/>
    </ligand>
</feature>
<sequence>MKNYINLFCIIKMSESLQVAVRVRPLNEKERLSSQSEAVTTFGKVVSVRDSDQAFSFTDVYGVSSTQEEVFSKSVKPLLENLFKGYNLTILAYGQTGSGKTYTMGTSGGEGRDAGMILKSIQYIFDRIEVSTDCEISVSVSFLELYMEEFRDLLASTHLGSNNPLDIREDGTGNIIVPGLTEIAVSNPEETLSWLAQGSQFRKTGATAMNVVSSRSHAVFTIKLECNHLDGSPATVSKFSLVDLAGSERAKKTGTTGERMQEGIDINKGLLALGNVISALSEQKRGRHIPYRDSKLTRLLQDSLGGNSHTLMIACVSPAAGNLQETVSTLRYATRALKIKNKPVVNADLKAAEISELQTQLKNLRNLLEQEKMIKGRQMCPPGHLKLISLVKQAISDDSNETLSDRIKNMSPMTKDYLRHIGIVVDDMEDEDFEVYHSLSPTHFQPDGAQSPIDNVSHAEAEEGYEQHQKQLNLELQGIESELETKEAQMKELSNMSLIEYEEKCVSLQQKVEELQMQKISLEKQLVELQGSNSKASAMLAEQRRQQIKELERKINLQNKELAEISRLRLEKKRDGDRINTLQRDIQGLKAAKVKLSKEIRKSADNFRVWKMRQDKEVGRLKEAAVKGKHQLDKQARLHAKQQNVLQKKYEEAMNANKKLQSMLGHQRQNVTFSASHRSMMINNQEKVQKWLHNEIEIEKSKAIHREALDHLLADKDRLVQKKNSLTNTKCWEDPATKRQRTREIRGIERQINTLCKQIADLEKLLAANNMGEGNNPLARWTVVSNLSDARIVMENLMQTFVQSDRELAAKKEQMTEMEDSYSREIKRLKDQLKNTISAPVEAPAASASLAMTPVQPTNAINPSRTFNLDSMVKSKRKTLFFENNDSLDESLSDNDDVERDPDWRKTPFTKQLRTKNSSEFEAPQPTEQKKISFDGRKCMCTGSCETKRCGCKKLSEQCSENCGCSGEMCRNRLNPDNEDEDSHEMLNSTPLNTTFEVKKRSSDESRIKEEEVGNPPEKRKKRMFASVKVDFDF</sequence>
<dbReference type="GO" id="GO:0003777">
    <property type="term" value="F:microtubule motor activity"/>
    <property type="evidence" value="ECO:0007669"/>
    <property type="project" value="InterPro"/>
</dbReference>
<feature type="coiled-coil region" evidence="11">
    <location>
        <begin position="469"/>
        <end position="599"/>
    </location>
</feature>
<dbReference type="InterPro" id="IPR027417">
    <property type="entry name" value="P-loop_NTPase"/>
</dbReference>
<dbReference type="GO" id="GO:0005524">
    <property type="term" value="F:ATP binding"/>
    <property type="evidence" value="ECO:0007669"/>
    <property type="project" value="UniProtKB-UniRule"/>
</dbReference>
<dbReference type="SMART" id="SM00129">
    <property type="entry name" value="KISc"/>
    <property type="match status" value="1"/>
</dbReference>
<dbReference type="InterPro" id="IPR036961">
    <property type="entry name" value="Kinesin_motor_dom_sf"/>
</dbReference>
<name>A0A8S1DSY2_9INSE</name>
<keyword evidence="8" id="KW-0206">Cytoskeleton</keyword>
<evidence type="ECO:0000313" key="14">
    <source>
        <dbReference type="EMBL" id="CAB3383937.1"/>
    </source>
</evidence>
<evidence type="ECO:0000256" key="9">
    <source>
        <dbReference type="ARBA" id="ARBA00034704"/>
    </source>
</evidence>
<reference evidence="14 15" key="1">
    <citation type="submission" date="2020-04" db="EMBL/GenBank/DDBJ databases">
        <authorList>
            <person name="Alioto T."/>
            <person name="Alioto T."/>
            <person name="Gomez Garrido J."/>
        </authorList>
    </citation>
    <scope>NUCLEOTIDE SEQUENCE [LARGE SCALE GENOMIC DNA]</scope>
</reference>
<dbReference type="InterPro" id="IPR027640">
    <property type="entry name" value="Kinesin-like_fam"/>
</dbReference>
<comment type="caution">
    <text evidence="14">The sequence shown here is derived from an EMBL/GenBank/DDBJ whole genome shotgun (WGS) entry which is preliminary data.</text>
</comment>
<organism evidence="14 15">
    <name type="scientific">Cloeon dipterum</name>
    <dbReference type="NCBI Taxonomy" id="197152"/>
    <lineage>
        <taxon>Eukaryota</taxon>
        <taxon>Metazoa</taxon>
        <taxon>Ecdysozoa</taxon>
        <taxon>Arthropoda</taxon>
        <taxon>Hexapoda</taxon>
        <taxon>Insecta</taxon>
        <taxon>Pterygota</taxon>
        <taxon>Palaeoptera</taxon>
        <taxon>Ephemeroptera</taxon>
        <taxon>Pisciforma</taxon>
        <taxon>Baetidae</taxon>
        <taxon>Cloeon</taxon>
    </lineage>
</organism>
<comment type="similarity">
    <text evidence="9">Belongs to the TRAFAC class myosin-kinesin ATPase superfamily. Kinesin family. KIN-5/BimC subfamily.</text>
</comment>
<dbReference type="AlphaFoldDB" id="A0A8S1DSY2"/>
<proteinExistence type="inferred from homology"/>
<evidence type="ECO:0000256" key="6">
    <source>
        <dbReference type="ARBA" id="ARBA00023054"/>
    </source>
</evidence>
<keyword evidence="7 10" id="KW-0505">Motor protein</keyword>
<dbReference type="InterPro" id="IPR019821">
    <property type="entry name" value="Kinesin_motor_CS"/>
</dbReference>
<keyword evidence="4 10" id="KW-0547">Nucleotide-binding</keyword>
<dbReference type="Pfam" id="PF25764">
    <property type="entry name" value="KIF21A_4th"/>
    <property type="match status" value="1"/>
</dbReference>
<dbReference type="GO" id="GO:0007052">
    <property type="term" value="P:mitotic spindle organization"/>
    <property type="evidence" value="ECO:0007669"/>
    <property type="project" value="TreeGrafter"/>
</dbReference>
<evidence type="ECO:0000259" key="13">
    <source>
        <dbReference type="PROSITE" id="PS50067"/>
    </source>
</evidence>
<dbReference type="PRINTS" id="PR00380">
    <property type="entry name" value="KINESINHEAVY"/>
</dbReference>
<accession>A0A8S1DSY2</accession>
<evidence type="ECO:0000256" key="8">
    <source>
        <dbReference type="ARBA" id="ARBA00023212"/>
    </source>
</evidence>
<dbReference type="PROSITE" id="PS00411">
    <property type="entry name" value="KINESIN_MOTOR_1"/>
    <property type="match status" value="1"/>
</dbReference>
<keyword evidence="6 11" id="KW-0175">Coiled coil</keyword>
<dbReference type="GO" id="GO:0051231">
    <property type="term" value="P:spindle elongation"/>
    <property type="evidence" value="ECO:0007669"/>
    <property type="project" value="TreeGrafter"/>
</dbReference>
<feature type="coiled-coil region" evidence="11">
    <location>
        <begin position="347"/>
        <end position="374"/>
    </location>
</feature>
<feature type="coiled-coil region" evidence="11">
    <location>
        <begin position="794"/>
        <end position="839"/>
    </location>
</feature>
<protein>
    <recommendedName>
        <fullName evidence="13">Kinesin motor domain-containing protein</fullName>
    </recommendedName>
</protein>
<feature type="compositionally biased region" description="Basic and acidic residues" evidence="12">
    <location>
        <begin position="997"/>
        <end position="1012"/>
    </location>
</feature>
<feature type="domain" description="Kinesin motor" evidence="13">
    <location>
        <begin position="16"/>
        <end position="339"/>
    </location>
</feature>
<comment type="subcellular location">
    <subcellularLocation>
        <location evidence="1">Cytoplasm</location>
        <location evidence="1">Cytoskeleton</location>
    </subcellularLocation>
</comment>
<dbReference type="OrthoDB" id="3176171at2759"/>
<evidence type="ECO:0000256" key="12">
    <source>
        <dbReference type="SAM" id="MobiDB-lite"/>
    </source>
</evidence>
<evidence type="ECO:0000313" key="15">
    <source>
        <dbReference type="Proteomes" id="UP000494165"/>
    </source>
</evidence>
<evidence type="ECO:0000256" key="7">
    <source>
        <dbReference type="ARBA" id="ARBA00023175"/>
    </source>
</evidence>
<evidence type="ECO:0000256" key="3">
    <source>
        <dbReference type="ARBA" id="ARBA00022701"/>
    </source>
</evidence>
<gene>
    <name evidence="14" type="ORF">CLODIP_2_CD10838</name>
</gene>
<dbReference type="FunFam" id="3.40.850.10:FF:000019">
    <property type="entry name" value="Kinesin-like protein KIN-5D"/>
    <property type="match status" value="1"/>
</dbReference>
<feature type="coiled-coil region" evidence="11">
    <location>
        <begin position="709"/>
        <end position="765"/>
    </location>
</feature>
<dbReference type="InterPro" id="IPR001752">
    <property type="entry name" value="Kinesin_motor_dom"/>
</dbReference>
<keyword evidence="3" id="KW-0493">Microtubule</keyword>
<dbReference type="GO" id="GO:0005874">
    <property type="term" value="C:microtubule"/>
    <property type="evidence" value="ECO:0007669"/>
    <property type="project" value="UniProtKB-KW"/>
</dbReference>